<dbReference type="InterPro" id="IPR050106">
    <property type="entry name" value="HistidinolP_aminotransfase"/>
</dbReference>
<dbReference type="Gene3D" id="3.90.1150.10">
    <property type="entry name" value="Aspartate Aminotransferase, domain 1"/>
    <property type="match status" value="1"/>
</dbReference>
<evidence type="ECO:0000256" key="3">
    <source>
        <dbReference type="ARBA" id="ARBA00022898"/>
    </source>
</evidence>
<keyword evidence="3" id="KW-0663">Pyridoxal phosphate</keyword>
<dbReference type="Pfam" id="PF00155">
    <property type="entry name" value="Aminotran_1_2"/>
    <property type="match status" value="1"/>
</dbReference>
<dbReference type="SUPFAM" id="SSF53383">
    <property type="entry name" value="PLP-dependent transferases"/>
    <property type="match status" value="1"/>
</dbReference>
<dbReference type="InterPro" id="IPR004839">
    <property type="entry name" value="Aminotransferase_I/II_large"/>
</dbReference>
<feature type="domain" description="Aminotransferase class I/classII large" evidence="4">
    <location>
        <begin position="36"/>
        <end position="352"/>
    </location>
</feature>
<keyword evidence="2 5" id="KW-0808">Transferase</keyword>
<evidence type="ECO:0000256" key="2">
    <source>
        <dbReference type="ARBA" id="ARBA00022679"/>
    </source>
</evidence>
<dbReference type="Proteomes" id="UP001524383">
    <property type="component" value="Unassembled WGS sequence"/>
</dbReference>
<sequence length="355" mass="38516">MKPSPRSLVRSCFQNGGYVFAGKAEDIAARYGFSEVARLASNENPSPPSEAAQAAAARAILSCNRYPGTTHGELIKKLQEINGSYPVVAGAGMDGVIETVVRSLIACGDRVVVSSPTFSFYGLAVGAQGGIIDYLPRGSSYEVDTESFITAARDAKLSFICSPNNPTGTVTAPEDIACILENINGILFLDNAYVEFSDVDYLHLLDQYDNLIIGRTMSKVYGLAGFRVGYAFVPEWFRPCYIRAETPFALNAVSEAAAIGALSDRSYADRYISHVTEWRKRFREEIPYPVAPSGANFVMIDLAPRTGKEAMDALARMGVLVRSCESFPGLGETFIRVSIGADWECERFLSAIVSL</sequence>
<dbReference type="PANTHER" id="PTHR43643">
    <property type="entry name" value="HISTIDINOL-PHOSPHATE AMINOTRANSFERASE 2"/>
    <property type="match status" value="1"/>
</dbReference>
<dbReference type="InterPro" id="IPR015422">
    <property type="entry name" value="PyrdxlP-dep_Trfase_small"/>
</dbReference>
<evidence type="ECO:0000259" key="4">
    <source>
        <dbReference type="Pfam" id="PF00155"/>
    </source>
</evidence>
<dbReference type="CDD" id="cd00609">
    <property type="entry name" value="AAT_like"/>
    <property type="match status" value="1"/>
</dbReference>
<dbReference type="PANTHER" id="PTHR43643:SF3">
    <property type="entry name" value="HISTIDINOL-PHOSPHATE AMINOTRANSFERASE"/>
    <property type="match status" value="1"/>
</dbReference>
<dbReference type="EMBL" id="VOTZ01000007">
    <property type="protein sequence ID" value="MCQ1538248.1"/>
    <property type="molecule type" value="Genomic_DNA"/>
</dbReference>
<dbReference type="Gene3D" id="3.40.640.10">
    <property type="entry name" value="Type I PLP-dependent aspartate aminotransferase-like (Major domain)"/>
    <property type="match status" value="1"/>
</dbReference>
<evidence type="ECO:0000313" key="5">
    <source>
        <dbReference type="EMBL" id="MCQ1538248.1"/>
    </source>
</evidence>
<name>A0ABD4TKE9_9EURY</name>
<keyword evidence="6" id="KW-1185">Reference proteome</keyword>
<evidence type="ECO:0000313" key="6">
    <source>
        <dbReference type="Proteomes" id="UP001524383"/>
    </source>
</evidence>
<dbReference type="EC" id="2.6.1.9" evidence="5"/>
<dbReference type="AlphaFoldDB" id="A0ABD4TKE9"/>
<dbReference type="GO" id="GO:0004400">
    <property type="term" value="F:histidinol-phosphate transaminase activity"/>
    <property type="evidence" value="ECO:0007669"/>
    <property type="project" value="UniProtKB-EC"/>
</dbReference>
<dbReference type="InterPro" id="IPR015424">
    <property type="entry name" value="PyrdxlP-dep_Trfase"/>
</dbReference>
<dbReference type="InterPro" id="IPR015421">
    <property type="entry name" value="PyrdxlP-dep_Trfase_major"/>
</dbReference>
<protein>
    <submittedName>
        <fullName evidence="5">Histidinol-phosphate transaminase</fullName>
        <ecNumber evidence="5">2.6.1.9</ecNumber>
    </submittedName>
</protein>
<proteinExistence type="predicted"/>
<organism evidence="5 6">
    <name type="scientific">Methanocalculus taiwanensis</name>
    <dbReference type="NCBI Taxonomy" id="106207"/>
    <lineage>
        <taxon>Archaea</taxon>
        <taxon>Methanobacteriati</taxon>
        <taxon>Methanobacteriota</taxon>
        <taxon>Stenosarchaea group</taxon>
        <taxon>Methanomicrobia</taxon>
        <taxon>Methanomicrobiales</taxon>
        <taxon>Methanocalculaceae</taxon>
        <taxon>Methanocalculus</taxon>
    </lineage>
</organism>
<keyword evidence="1 5" id="KW-0032">Aminotransferase</keyword>
<evidence type="ECO:0000256" key="1">
    <source>
        <dbReference type="ARBA" id="ARBA00022576"/>
    </source>
</evidence>
<reference evidence="5 6" key="1">
    <citation type="submission" date="2019-08" db="EMBL/GenBank/DDBJ databases">
        <authorList>
            <person name="Chen S.-C."/>
            <person name="Lai M.-C."/>
            <person name="You Y.-T."/>
        </authorList>
    </citation>
    <scope>NUCLEOTIDE SEQUENCE [LARGE SCALE GENOMIC DNA]</scope>
    <source>
        <strain evidence="5 6">P2F9704a</strain>
    </source>
</reference>
<comment type="caution">
    <text evidence="5">The sequence shown here is derived from an EMBL/GenBank/DDBJ whole genome shotgun (WGS) entry which is preliminary data.</text>
</comment>
<gene>
    <name evidence="5" type="ORF">FTO68_04490</name>
</gene>
<accession>A0ABD4TKE9</accession>